<sequence length="231" mass="23783">MTMNDLGVLAALALADSMSVGTLLIPLWFLTAPGVLRGRALATYLATVATAYLVIGVVLVSGGRAVLDRAGGLISSTPVLLGQLALGVGLFAFGVGASSTPRGSSGRLREWRDRVTGEGARNSLMGLAIAAVVIEVATMLPYLIGTGLIARKASNLLVAVALVAAYCLVMILPAALATLARLAAHRQIAPALQRLDQWLTRSARETTLWIAALAGLFLAGSAAGELGWIGR</sequence>
<feature type="transmembrane region" description="Helical" evidence="1">
    <location>
        <begin position="6"/>
        <end position="29"/>
    </location>
</feature>
<keyword evidence="1" id="KW-0812">Transmembrane</keyword>
<dbReference type="Pfam" id="PF11139">
    <property type="entry name" value="SfLAP"/>
    <property type="match status" value="1"/>
</dbReference>
<dbReference type="AlphaFoldDB" id="A0A2Y9C2E7"/>
<feature type="transmembrane region" description="Helical" evidence="1">
    <location>
        <begin position="156"/>
        <end position="184"/>
    </location>
</feature>
<dbReference type="RefSeq" id="WP_109687584.1">
    <property type="nucleotide sequence ID" value="NZ_QGDN01000001.1"/>
</dbReference>
<feature type="transmembrane region" description="Helical" evidence="1">
    <location>
        <begin position="208"/>
        <end position="229"/>
    </location>
</feature>
<keyword evidence="3" id="KW-1185">Reference proteome</keyword>
<name>A0A2Y9C2E7_9MICO</name>
<reference evidence="3" key="1">
    <citation type="submission" date="2016-10" db="EMBL/GenBank/DDBJ databases">
        <authorList>
            <person name="Varghese N."/>
            <person name="Submissions S."/>
        </authorList>
    </citation>
    <scope>NUCLEOTIDE SEQUENCE [LARGE SCALE GENOMIC DNA]</scope>
    <source>
        <strain evidence="3">DSM 22951</strain>
    </source>
</reference>
<organism evidence="2 3">
    <name type="scientific">Branchiibius hedensis</name>
    <dbReference type="NCBI Taxonomy" id="672460"/>
    <lineage>
        <taxon>Bacteria</taxon>
        <taxon>Bacillati</taxon>
        <taxon>Actinomycetota</taxon>
        <taxon>Actinomycetes</taxon>
        <taxon>Micrococcales</taxon>
        <taxon>Dermacoccaceae</taxon>
        <taxon>Branchiibius</taxon>
    </lineage>
</organism>
<dbReference type="InterPro" id="IPR021315">
    <property type="entry name" value="Gap/Sap"/>
</dbReference>
<evidence type="ECO:0000313" key="3">
    <source>
        <dbReference type="Proteomes" id="UP000250028"/>
    </source>
</evidence>
<evidence type="ECO:0000256" key="1">
    <source>
        <dbReference type="SAM" id="Phobius"/>
    </source>
</evidence>
<dbReference type="Proteomes" id="UP000250028">
    <property type="component" value="Unassembled WGS sequence"/>
</dbReference>
<feature type="transmembrane region" description="Helical" evidence="1">
    <location>
        <begin position="41"/>
        <end position="60"/>
    </location>
</feature>
<keyword evidence="1" id="KW-0472">Membrane</keyword>
<gene>
    <name evidence="2" type="ORF">SAMN04489750_3342</name>
</gene>
<feature type="transmembrane region" description="Helical" evidence="1">
    <location>
        <begin position="80"/>
        <end position="101"/>
    </location>
</feature>
<dbReference type="EMBL" id="UESZ01000001">
    <property type="protein sequence ID" value="SSA35963.1"/>
    <property type="molecule type" value="Genomic_DNA"/>
</dbReference>
<protein>
    <submittedName>
        <fullName evidence="2">Sap, sulfolipid-1-addressing protein</fullName>
    </submittedName>
</protein>
<evidence type="ECO:0000313" key="2">
    <source>
        <dbReference type="EMBL" id="SSA35963.1"/>
    </source>
</evidence>
<dbReference type="OrthoDB" id="7062264at2"/>
<proteinExistence type="predicted"/>
<keyword evidence="1" id="KW-1133">Transmembrane helix</keyword>
<feature type="transmembrane region" description="Helical" evidence="1">
    <location>
        <begin position="122"/>
        <end position="144"/>
    </location>
</feature>
<accession>A0A2Y9C2E7</accession>